<sequence>MPALRRSEIGWNERFRRCLYFFLRDELDSVLITQSLIESYKAFKEKGQEYPFVEMRELKPRAKIHGREYPEHKQFIVIFNEEMLPSDAKLFIRFFDSNKVTKENLMLLSVFDLQDVFHQRMRYFEDTEFVSLLKKLLGADYALLIQRDPSVKARYRFGLSHFHVRIDWPVAAAAQDLGRYLRYVSKDLYEKGEKTGELLQQKLYEYYGFYHTAGGRRTAGIVAARFLARYDFISTVYIASSEARTLIRTSEQGVSKYVLIRVPNSDIEDLAKIAKMKESDFSSAYLIDRAPDYGVGIFQVKYAHNEYSTPPADGKLRELNPEYHWLNVDLQLLIPPPTSGDARPLIYSRVYG</sequence>
<dbReference type="RefSeq" id="WP_014810674.1">
    <property type="nucleotide sequence ID" value="NC_018025.1"/>
</dbReference>
<evidence type="ECO:0000313" key="2">
    <source>
        <dbReference type="Proteomes" id="UP000006055"/>
    </source>
</evidence>
<dbReference type="Proteomes" id="UP000006055">
    <property type="component" value="Chromosome"/>
</dbReference>
<dbReference type="eggNOG" id="ENOG502ZAZG">
    <property type="taxonomic scope" value="Bacteria"/>
</dbReference>
<gene>
    <name evidence="1" type="ordered locus">Desti_2867</name>
</gene>
<protein>
    <submittedName>
        <fullName evidence="1">Uncharacterized protein</fullName>
    </submittedName>
</protein>
<accession>I4C7J5</accession>
<dbReference type="AlphaFoldDB" id="I4C7J5"/>
<organism evidence="1 2">
    <name type="scientific">Desulfomonile tiedjei (strain ATCC 49306 / DSM 6799 / DCB-1)</name>
    <dbReference type="NCBI Taxonomy" id="706587"/>
    <lineage>
        <taxon>Bacteria</taxon>
        <taxon>Pseudomonadati</taxon>
        <taxon>Thermodesulfobacteriota</taxon>
        <taxon>Desulfomonilia</taxon>
        <taxon>Desulfomonilales</taxon>
        <taxon>Desulfomonilaceae</taxon>
        <taxon>Desulfomonile</taxon>
    </lineage>
</organism>
<dbReference type="PATRIC" id="fig|706587.4.peg.3262"/>
<keyword evidence="2" id="KW-1185">Reference proteome</keyword>
<name>I4C7J5_DESTA</name>
<dbReference type="KEGG" id="dti:Desti_2867"/>
<evidence type="ECO:0000313" key="1">
    <source>
        <dbReference type="EMBL" id="AFM25536.1"/>
    </source>
</evidence>
<dbReference type="OrthoDB" id="5413313at2"/>
<proteinExistence type="predicted"/>
<reference evidence="2" key="1">
    <citation type="submission" date="2012-06" db="EMBL/GenBank/DDBJ databases">
        <title>Complete sequence of chromosome of Desulfomonile tiedjei DSM 6799.</title>
        <authorList>
            <person name="Lucas S."/>
            <person name="Copeland A."/>
            <person name="Lapidus A."/>
            <person name="Glavina del Rio T."/>
            <person name="Dalin E."/>
            <person name="Tice H."/>
            <person name="Bruce D."/>
            <person name="Goodwin L."/>
            <person name="Pitluck S."/>
            <person name="Peters L."/>
            <person name="Ovchinnikova G."/>
            <person name="Zeytun A."/>
            <person name="Lu M."/>
            <person name="Kyrpides N."/>
            <person name="Mavromatis K."/>
            <person name="Ivanova N."/>
            <person name="Brettin T."/>
            <person name="Detter J.C."/>
            <person name="Han C."/>
            <person name="Larimer F."/>
            <person name="Land M."/>
            <person name="Hauser L."/>
            <person name="Markowitz V."/>
            <person name="Cheng J.-F."/>
            <person name="Hugenholtz P."/>
            <person name="Woyke T."/>
            <person name="Wu D."/>
            <person name="Spring S."/>
            <person name="Schroeder M."/>
            <person name="Brambilla E."/>
            <person name="Klenk H.-P."/>
            <person name="Eisen J.A."/>
        </authorList>
    </citation>
    <scope>NUCLEOTIDE SEQUENCE [LARGE SCALE GENOMIC DNA]</scope>
    <source>
        <strain evidence="2">ATCC 49306 / DSM 6799 / DCB-1</strain>
    </source>
</reference>
<dbReference type="HOGENOM" id="CLU_791626_0_0_7"/>
<dbReference type="EMBL" id="CP003360">
    <property type="protein sequence ID" value="AFM25536.1"/>
    <property type="molecule type" value="Genomic_DNA"/>
</dbReference>